<feature type="compositionally biased region" description="Acidic residues" evidence="2">
    <location>
        <begin position="251"/>
        <end position="264"/>
    </location>
</feature>
<evidence type="ECO:0000313" key="4">
    <source>
        <dbReference type="Proteomes" id="UP000054783"/>
    </source>
</evidence>
<feature type="region of interest" description="Disordered" evidence="2">
    <location>
        <begin position="229"/>
        <end position="265"/>
    </location>
</feature>
<dbReference type="AlphaFoldDB" id="A0A0V1A449"/>
<dbReference type="OrthoDB" id="76676at2759"/>
<proteinExistence type="inferred from homology"/>
<feature type="region of interest" description="Disordered" evidence="2">
    <location>
        <begin position="356"/>
        <end position="387"/>
    </location>
</feature>
<evidence type="ECO:0000256" key="1">
    <source>
        <dbReference type="RuleBase" id="RU366044"/>
    </source>
</evidence>
<dbReference type="GO" id="GO:0032968">
    <property type="term" value="P:positive regulation of transcription elongation by RNA polymerase II"/>
    <property type="evidence" value="ECO:0007669"/>
    <property type="project" value="InterPro"/>
</dbReference>
<feature type="compositionally biased region" description="Basic and acidic residues" evidence="2">
    <location>
        <begin position="238"/>
        <end position="250"/>
    </location>
</feature>
<keyword evidence="1" id="KW-0804">Transcription</keyword>
<comment type="caution">
    <text evidence="3">The sequence shown here is derived from an EMBL/GenBank/DDBJ whole genome shotgun (WGS) entry which is preliminary data.</text>
</comment>
<dbReference type="EMBL" id="JYDQ01000034">
    <property type="protein sequence ID" value="KRY19590.1"/>
    <property type="molecule type" value="Genomic_DNA"/>
</dbReference>
<dbReference type="STRING" id="990121.A0A0V1A449"/>
<dbReference type="GO" id="GO:0005634">
    <property type="term" value="C:nucleus"/>
    <property type="evidence" value="ECO:0007669"/>
    <property type="project" value="UniProtKB-SubCell"/>
</dbReference>
<reference evidence="3 4" key="1">
    <citation type="submission" date="2015-01" db="EMBL/GenBank/DDBJ databases">
        <title>Evolution of Trichinella species and genotypes.</title>
        <authorList>
            <person name="Korhonen P.K."/>
            <person name="Edoardo P."/>
            <person name="Giuseppe L.R."/>
            <person name="Gasser R.B."/>
        </authorList>
    </citation>
    <scope>NUCLEOTIDE SEQUENCE [LARGE SCALE GENOMIC DNA]</scope>
    <source>
        <strain evidence="3">ISS2496</strain>
    </source>
</reference>
<gene>
    <name evidence="3" type="ORF">T12_8552</name>
</gene>
<dbReference type="Pfam" id="PF05793">
    <property type="entry name" value="TFIIF_alpha"/>
    <property type="match status" value="2"/>
</dbReference>
<dbReference type="Gene3D" id="1.10.10.10">
    <property type="entry name" value="Winged helix-like DNA-binding domain superfamily/Winged helix DNA-binding domain"/>
    <property type="match status" value="1"/>
</dbReference>
<dbReference type="GO" id="GO:0006367">
    <property type="term" value="P:transcription initiation at RNA polymerase II promoter"/>
    <property type="evidence" value="ECO:0007669"/>
    <property type="project" value="InterPro"/>
</dbReference>
<dbReference type="InterPro" id="IPR008851">
    <property type="entry name" value="TFIIF-alpha"/>
</dbReference>
<comment type="similarity">
    <text evidence="1">Belongs to the TFIIF alpha subunit family.</text>
</comment>
<dbReference type="SUPFAM" id="SSF46785">
    <property type="entry name" value="Winged helix' DNA-binding domain"/>
    <property type="match status" value="1"/>
</dbReference>
<protein>
    <recommendedName>
        <fullName evidence="1">Transcription initiation factor IIF subunit alpha</fullName>
    </recommendedName>
</protein>
<name>A0A0V1A449_9BILA</name>
<comment type="function">
    <text evidence="1">TFIIF is a general transcription initiation factor that binds to RNA polymerase II and helps to recruit it to the initiation complex in collaboration with TFIIB. It promotes transcription elongation.</text>
</comment>
<dbReference type="InterPro" id="IPR036390">
    <property type="entry name" value="WH_DNA-bd_sf"/>
</dbReference>
<organism evidence="3 4">
    <name type="scientific">Trichinella patagoniensis</name>
    <dbReference type="NCBI Taxonomy" id="990121"/>
    <lineage>
        <taxon>Eukaryota</taxon>
        <taxon>Metazoa</taxon>
        <taxon>Ecdysozoa</taxon>
        <taxon>Nematoda</taxon>
        <taxon>Enoplea</taxon>
        <taxon>Dorylaimia</taxon>
        <taxon>Trichinellida</taxon>
        <taxon>Trichinellidae</taxon>
        <taxon>Trichinella</taxon>
    </lineage>
</organism>
<dbReference type="GO" id="GO:0003677">
    <property type="term" value="F:DNA binding"/>
    <property type="evidence" value="ECO:0007669"/>
    <property type="project" value="UniProtKB-KW"/>
</dbReference>
<feature type="compositionally biased region" description="Basic and acidic residues" evidence="2">
    <location>
        <begin position="358"/>
        <end position="369"/>
    </location>
</feature>
<sequence length="436" mass="49715">MNMSGNLAEYVEREKSADQVEADEAQNCGVGKEVGQKVREARAGQKQFGIEAEFSYLFLPTLSTSVPDSKNCNSEIFHSANCRLSNGTFCLLRCKLRKSICRCGWPSKRIAKYDITVESETVQFRIIRIIGFLKRTEKMHSTRISSVTEIYNLIPVRDRKAMSIEEVEEDFKRRREIVLNQFALRARIRRPGEENDDDESESALWKANNKDQQCKKSSKIDQFSAEATKMKSVKKVHKTETDKRNDHEDGVVMEESDDGDEDGREVDCISSCVELEEKTLVGIDEELTDAFQSVDESEQDDENAENDKHGVINQNSLCKFVVQEQESNSGSEDFDSEDIKSLFLLQCKTDVKPVSSKRKVELDSLAEQKPKKKAKLPNAGTDSDGSKFRIMEEEVRHCFQRHPMSTTDLVAKFKSRCKKMNKQETVSQLANILKKK</sequence>
<feature type="region of interest" description="Disordered" evidence="2">
    <location>
        <begin position="191"/>
        <end position="211"/>
    </location>
</feature>
<keyword evidence="1" id="KW-0238">DNA-binding</keyword>
<dbReference type="InterPro" id="IPR036388">
    <property type="entry name" value="WH-like_DNA-bd_sf"/>
</dbReference>
<dbReference type="Proteomes" id="UP000054783">
    <property type="component" value="Unassembled WGS sequence"/>
</dbReference>
<accession>A0A0V1A449</accession>
<keyword evidence="4" id="KW-1185">Reference proteome</keyword>
<evidence type="ECO:0000313" key="3">
    <source>
        <dbReference type="EMBL" id="KRY19590.1"/>
    </source>
</evidence>
<keyword evidence="1" id="KW-0539">Nucleus</keyword>
<comment type="subcellular location">
    <subcellularLocation>
        <location evidence="1">Nucleus</location>
    </subcellularLocation>
</comment>
<evidence type="ECO:0000256" key="2">
    <source>
        <dbReference type="SAM" id="MobiDB-lite"/>
    </source>
</evidence>
<keyword evidence="1" id="KW-0805">Transcription regulation</keyword>